<keyword evidence="1" id="KW-0560">Oxidoreductase</keyword>
<dbReference type="GO" id="GO:0004497">
    <property type="term" value="F:monooxygenase activity"/>
    <property type="evidence" value="ECO:0007669"/>
    <property type="project" value="TreeGrafter"/>
</dbReference>
<dbReference type="GO" id="GO:0050660">
    <property type="term" value="F:flavin adenine dinucleotide binding"/>
    <property type="evidence" value="ECO:0007669"/>
    <property type="project" value="TreeGrafter"/>
</dbReference>
<comment type="caution">
    <text evidence="2">The sequence shown here is derived from an EMBL/GenBank/DDBJ whole genome shotgun (WGS) entry which is preliminary data.</text>
</comment>
<dbReference type="PRINTS" id="PR00469">
    <property type="entry name" value="PNDRDTASEII"/>
</dbReference>
<dbReference type="PANTHER" id="PTHR43539:SF68">
    <property type="entry name" value="FLAVIN-BINDING MONOOXYGENASE-LIKE PROTEIN (AFU_ORTHOLOGUE AFUA_4G09220)"/>
    <property type="match status" value="1"/>
</dbReference>
<dbReference type="PANTHER" id="PTHR43539">
    <property type="entry name" value="FLAVIN-BINDING MONOOXYGENASE-LIKE PROTEIN (AFU_ORTHOLOGUE AFUA_4G09220)"/>
    <property type="match status" value="1"/>
</dbReference>
<dbReference type="InterPro" id="IPR050982">
    <property type="entry name" value="Auxin_biosynth/cation_transpt"/>
</dbReference>
<dbReference type="SUPFAM" id="SSF51905">
    <property type="entry name" value="FAD/NAD(P)-binding domain"/>
    <property type="match status" value="2"/>
</dbReference>
<evidence type="ECO:0008006" key="4">
    <source>
        <dbReference type="Google" id="ProtNLM"/>
    </source>
</evidence>
<proteinExistence type="predicted"/>
<keyword evidence="3" id="KW-1185">Reference proteome</keyword>
<dbReference type="EMBL" id="JARJCN010000138">
    <property type="protein sequence ID" value="KAJ7069046.1"/>
    <property type="molecule type" value="Genomic_DNA"/>
</dbReference>
<protein>
    <recommendedName>
        <fullName evidence="4">FAD/NAD(P)-binding domain-containing protein</fullName>
    </recommendedName>
</protein>
<dbReference type="AlphaFoldDB" id="A0AAD6TR61"/>
<dbReference type="Pfam" id="PF13738">
    <property type="entry name" value="Pyr_redox_3"/>
    <property type="match status" value="1"/>
</dbReference>
<dbReference type="InterPro" id="IPR036188">
    <property type="entry name" value="FAD/NAD-bd_sf"/>
</dbReference>
<sequence>MQAISHISQLPGAFPSLDLLSPFREDEALDVAKSIVPAVLDLFSNPSNAAVSSLFHADAFWRDHVALSWSLRTFHPASVISETVVPLILRAAIASSSLVLQEAQVVAFELPNGVSVVRAPFEFRTASPGARCTAAFKLVRMKTGGIKVFTVTTAIQELDAVPWGTVPSADPVDVPSPTIPKSLDVLVVGGGHGGLSISAYLKALRINFAMVEKQPAIGDSWANRYESTTLHTTRIFSGLPFVPFPSDYPQYVPARLIAAYYARYVEELRLPAYPARECISATWDEAAARWTVTLDGVHGTEVLTARQIIFAVGTGGRVPTTPNFPGKDSFLGESLHSSAYTNAGKWAGKRVAIVGAATTACDIAQDCVRDGAAALLVQRGPTRVYPSAHIGALQAAFWNADLPVEAGDVMATEDPIALQAVLSTLVLRRLRDAHDPEYYEGLRRAGFLVNVDGPVHQSLYCDSPHYPDIGAGAAIARGEIKVKSGSEIVSVTPTGLAFSDGTTVDADVIVYATGFLKDSRASIAPIVGAAQAAELEPVWGLDAEGEVRGCWRPSGHDHLWFHCGELQTMRYYGKFLALQVAAELANVRPVPCRR</sequence>
<name>A0AAD6TR61_9AGAR</name>
<accession>A0AAD6TR61</accession>
<evidence type="ECO:0000256" key="1">
    <source>
        <dbReference type="ARBA" id="ARBA00023002"/>
    </source>
</evidence>
<organism evidence="2 3">
    <name type="scientific">Mycena belliarum</name>
    <dbReference type="NCBI Taxonomy" id="1033014"/>
    <lineage>
        <taxon>Eukaryota</taxon>
        <taxon>Fungi</taxon>
        <taxon>Dikarya</taxon>
        <taxon>Basidiomycota</taxon>
        <taxon>Agaricomycotina</taxon>
        <taxon>Agaricomycetes</taxon>
        <taxon>Agaricomycetidae</taxon>
        <taxon>Agaricales</taxon>
        <taxon>Marasmiineae</taxon>
        <taxon>Mycenaceae</taxon>
        <taxon>Mycena</taxon>
    </lineage>
</organism>
<evidence type="ECO:0000313" key="3">
    <source>
        <dbReference type="Proteomes" id="UP001222325"/>
    </source>
</evidence>
<dbReference type="Proteomes" id="UP001222325">
    <property type="component" value="Unassembled WGS sequence"/>
</dbReference>
<dbReference type="Gene3D" id="3.50.50.60">
    <property type="entry name" value="FAD/NAD(P)-binding domain"/>
    <property type="match status" value="1"/>
</dbReference>
<evidence type="ECO:0000313" key="2">
    <source>
        <dbReference type="EMBL" id="KAJ7069046.1"/>
    </source>
</evidence>
<gene>
    <name evidence="2" type="ORF">B0H15DRAFT_871291</name>
</gene>
<reference evidence="2" key="1">
    <citation type="submission" date="2023-03" db="EMBL/GenBank/DDBJ databases">
        <title>Massive genome expansion in bonnet fungi (Mycena s.s.) driven by repeated elements and novel gene families across ecological guilds.</title>
        <authorList>
            <consortium name="Lawrence Berkeley National Laboratory"/>
            <person name="Harder C.B."/>
            <person name="Miyauchi S."/>
            <person name="Viragh M."/>
            <person name="Kuo A."/>
            <person name="Thoen E."/>
            <person name="Andreopoulos B."/>
            <person name="Lu D."/>
            <person name="Skrede I."/>
            <person name="Drula E."/>
            <person name="Henrissat B."/>
            <person name="Morin E."/>
            <person name="Kohler A."/>
            <person name="Barry K."/>
            <person name="LaButti K."/>
            <person name="Morin E."/>
            <person name="Salamov A."/>
            <person name="Lipzen A."/>
            <person name="Mereny Z."/>
            <person name="Hegedus B."/>
            <person name="Baldrian P."/>
            <person name="Stursova M."/>
            <person name="Weitz H."/>
            <person name="Taylor A."/>
            <person name="Grigoriev I.V."/>
            <person name="Nagy L.G."/>
            <person name="Martin F."/>
            <person name="Kauserud H."/>
        </authorList>
    </citation>
    <scope>NUCLEOTIDE SEQUENCE</scope>
    <source>
        <strain evidence="2">CBHHK173m</strain>
    </source>
</reference>